<protein>
    <submittedName>
        <fullName evidence="1">Uncharacterized protein</fullName>
    </submittedName>
</protein>
<organism evidence="1">
    <name type="scientific">bioreactor metagenome</name>
    <dbReference type="NCBI Taxonomy" id="1076179"/>
    <lineage>
        <taxon>unclassified sequences</taxon>
        <taxon>metagenomes</taxon>
        <taxon>ecological metagenomes</taxon>
    </lineage>
</organism>
<accession>A0A644ZUH1</accession>
<comment type="caution">
    <text evidence="1">The sequence shown here is derived from an EMBL/GenBank/DDBJ whole genome shotgun (WGS) entry which is preliminary data.</text>
</comment>
<sequence length="90" mass="10377">MDIIILSIFKQTLTKEMDYELESKELTSCSQGGLAGRFGYIRRNRCEGIDKYQPHLNENMSIPAVLAQHVDCLLFTFAMHYDIDFSKIRG</sequence>
<dbReference type="AlphaFoldDB" id="A0A644ZUH1"/>
<evidence type="ECO:0000313" key="1">
    <source>
        <dbReference type="EMBL" id="MPM41224.1"/>
    </source>
</evidence>
<gene>
    <name evidence="1" type="ORF">SDC9_87874</name>
</gene>
<name>A0A644ZUH1_9ZZZZ</name>
<dbReference type="EMBL" id="VSSQ01009290">
    <property type="protein sequence ID" value="MPM41224.1"/>
    <property type="molecule type" value="Genomic_DNA"/>
</dbReference>
<reference evidence="1" key="1">
    <citation type="submission" date="2019-08" db="EMBL/GenBank/DDBJ databases">
        <authorList>
            <person name="Kucharzyk K."/>
            <person name="Murdoch R.W."/>
            <person name="Higgins S."/>
            <person name="Loffler F."/>
        </authorList>
    </citation>
    <scope>NUCLEOTIDE SEQUENCE</scope>
</reference>
<proteinExistence type="predicted"/>